<comment type="subcellular location">
    <subcellularLocation>
        <location evidence="1">Cytoplasm</location>
    </subcellularLocation>
</comment>
<dbReference type="GO" id="GO:0000290">
    <property type="term" value="P:deadenylation-dependent decapping of nuclear-transcribed mRNA"/>
    <property type="evidence" value="ECO:0007669"/>
    <property type="project" value="InterPro"/>
</dbReference>
<comment type="caution">
    <text evidence="7">The sequence shown here is derived from an EMBL/GenBank/DDBJ whole genome shotgun (WGS) entry which is preliminary data.</text>
</comment>
<dbReference type="Gene3D" id="3.30.200.40">
    <property type="entry name" value="Scavenger mRNA decapping enzyme, N-terminal domain"/>
    <property type="match status" value="1"/>
</dbReference>
<dbReference type="EMBL" id="PUHW01000027">
    <property type="protein sequence ID" value="KAG0690543.1"/>
    <property type="molecule type" value="Genomic_DNA"/>
</dbReference>
<dbReference type="PANTHER" id="PTHR12978">
    <property type="entry name" value="HISTIDINE TRIAD HIT PROTEIN MEMBER"/>
    <property type="match status" value="1"/>
</dbReference>
<dbReference type="PANTHER" id="PTHR12978:SF0">
    <property type="entry name" value="M7GPPPX DIPHOSPHATASE"/>
    <property type="match status" value="1"/>
</dbReference>
<evidence type="ECO:0000256" key="3">
    <source>
        <dbReference type="ARBA" id="ARBA00022490"/>
    </source>
</evidence>
<dbReference type="AlphaFoldDB" id="A0A9P7BI87"/>
<name>A0A9P7BI87_9ASCO</name>
<feature type="binding site" evidence="6">
    <location>
        <position position="154"/>
    </location>
    <ligand>
        <name>substrate</name>
    </ligand>
</feature>
<evidence type="ECO:0000256" key="6">
    <source>
        <dbReference type="PIRSR" id="PIRSR028973-2"/>
    </source>
</evidence>
<evidence type="ECO:0000313" key="8">
    <source>
        <dbReference type="Proteomes" id="UP000697127"/>
    </source>
</evidence>
<dbReference type="Pfam" id="PF05652">
    <property type="entry name" value="DcpS"/>
    <property type="match status" value="1"/>
</dbReference>
<evidence type="ECO:0000256" key="5">
    <source>
        <dbReference type="PIRSR" id="PIRSR028973-1"/>
    </source>
</evidence>
<accession>A0A9P7BI87</accession>
<keyword evidence="3" id="KW-0963">Cytoplasm</keyword>
<dbReference type="Pfam" id="PF11969">
    <property type="entry name" value="DcpS_C"/>
    <property type="match status" value="1"/>
</dbReference>
<feature type="binding site" evidence="6">
    <location>
        <begin position="236"/>
        <end position="247"/>
    </location>
    <ligand>
        <name>substrate</name>
    </ligand>
</feature>
<dbReference type="Gene3D" id="3.30.428.10">
    <property type="entry name" value="HIT-like"/>
    <property type="match status" value="1"/>
</dbReference>
<feature type="binding site" evidence="6">
    <location>
        <position position="172"/>
    </location>
    <ligand>
        <name>substrate</name>
    </ligand>
</feature>
<organism evidence="7 8">
    <name type="scientific">Pichia californica</name>
    <dbReference type="NCBI Taxonomy" id="460514"/>
    <lineage>
        <taxon>Eukaryota</taxon>
        <taxon>Fungi</taxon>
        <taxon>Dikarya</taxon>
        <taxon>Ascomycota</taxon>
        <taxon>Saccharomycotina</taxon>
        <taxon>Pichiomycetes</taxon>
        <taxon>Pichiales</taxon>
        <taxon>Pichiaceae</taxon>
        <taxon>Pichia</taxon>
    </lineage>
</organism>
<comment type="similarity">
    <text evidence="2">Belongs to the HIT family.</text>
</comment>
<dbReference type="SUPFAM" id="SSF54197">
    <property type="entry name" value="HIT-like"/>
    <property type="match status" value="1"/>
</dbReference>
<dbReference type="GO" id="GO:0005634">
    <property type="term" value="C:nucleus"/>
    <property type="evidence" value="ECO:0007669"/>
    <property type="project" value="TreeGrafter"/>
</dbReference>
<evidence type="ECO:0000256" key="2">
    <source>
        <dbReference type="ARBA" id="ARBA00010208"/>
    </source>
</evidence>
<evidence type="ECO:0000313" key="7">
    <source>
        <dbReference type="EMBL" id="KAG0690543.1"/>
    </source>
</evidence>
<keyword evidence="8" id="KW-1185">Reference proteome</keyword>
<dbReference type="Proteomes" id="UP000697127">
    <property type="component" value="Unassembled WGS sequence"/>
</dbReference>
<dbReference type="SUPFAM" id="SSF102860">
    <property type="entry name" value="mRNA decapping enzyme DcpS N-terminal domain"/>
    <property type="match status" value="1"/>
</dbReference>
<dbReference type="InterPro" id="IPR008594">
    <property type="entry name" value="DcpS/DCS2"/>
</dbReference>
<feature type="active site" description="Nucleophile" evidence="5">
    <location>
        <position position="245"/>
    </location>
</feature>
<dbReference type="OrthoDB" id="10264956at2759"/>
<gene>
    <name evidence="7" type="ORF">C6P40_002413</name>
</gene>
<dbReference type="InterPro" id="IPR036265">
    <property type="entry name" value="HIT-like_sf"/>
</dbReference>
<keyword evidence="4" id="KW-0597">Phosphoprotein</keyword>
<dbReference type="InterPro" id="IPR011145">
    <property type="entry name" value="Scavenger_mRNA_decap_enz_N"/>
</dbReference>
<dbReference type="GO" id="GO:0000340">
    <property type="term" value="F:RNA 7-methylguanosine cap binding"/>
    <property type="evidence" value="ECO:0007669"/>
    <property type="project" value="TreeGrafter"/>
</dbReference>
<proteinExistence type="inferred from homology"/>
<evidence type="ECO:0008006" key="9">
    <source>
        <dbReference type="Google" id="ProtNLM"/>
    </source>
</evidence>
<dbReference type="InterPro" id="IPR019808">
    <property type="entry name" value="Histidine_triad_CS"/>
</dbReference>
<dbReference type="GO" id="GO:0016787">
    <property type="term" value="F:hydrolase activity"/>
    <property type="evidence" value="ECO:0007669"/>
    <property type="project" value="InterPro"/>
</dbReference>
<reference evidence="7" key="1">
    <citation type="submission" date="2020-11" db="EMBL/GenBank/DDBJ databases">
        <title>Kefir isolates.</title>
        <authorList>
            <person name="Marcisauskas S."/>
            <person name="Kim Y."/>
            <person name="Blasche S."/>
        </authorList>
    </citation>
    <scope>NUCLEOTIDE SEQUENCE</scope>
    <source>
        <strain evidence="7">Olga-1</strain>
    </source>
</reference>
<dbReference type="PROSITE" id="PS00892">
    <property type="entry name" value="HIT_1"/>
    <property type="match status" value="1"/>
</dbReference>
<sequence>MSSGNLVERFKYIKTLDEDLLEKKIVLLGSIDGENAILTLEKTFFNNITGDNNSNSNITSDIHNYLSEINTIANNDVYTWGTSLSKQDLKVNPGCKFNLIYPATEIHIRKYENSVLHMIKETPEAYNKIVKPYIKTMKGDRIQWVKNILFNGAESDRILFKNNDYIILPDMKWDGKNINSLYCCCIVYDELISSIRDLNKSKINYLEKIRDSILIELPKIYKKFNLKSSNLRLYVHYQPSYYHFHIHVVNVNFLGLANSMISGKAILLDDIIDNLRCMEDSRGYSQKVITYQLKETHKLWELGLKDYVQ</sequence>
<evidence type="ECO:0000256" key="1">
    <source>
        <dbReference type="ARBA" id="ARBA00004496"/>
    </source>
</evidence>
<protein>
    <recommendedName>
        <fullName evidence="9">M7GpppX diphosphatase</fullName>
    </recommendedName>
</protein>
<evidence type="ECO:0000256" key="4">
    <source>
        <dbReference type="ARBA" id="ARBA00022553"/>
    </source>
</evidence>
<feature type="binding site" evidence="6">
    <location>
        <position position="170"/>
    </location>
    <ligand>
        <name>substrate</name>
    </ligand>
</feature>
<dbReference type="GO" id="GO:0000932">
    <property type="term" value="C:P-body"/>
    <property type="evidence" value="ECO:0007669"/>
    <property type="project" value="TreeGrafter"/>
</dbReference>
<dbReference type="PIRSF" id="PIRSF028973">
    <property type="entry name" value="Scavenger_mRNA_decap_enz"/>
    <property type="match status" value="1"/>
</dbReference>
<feature type="binding site" evidence="6">
    <location>
        <position position="144"/>
    </location>
    <ligand>
        <name>substrate</name>
    </ligand>
</feature>